<evidence type="ECO:0000256" key="8">
    <source>
        <dbReference type="ARBA" id="ARBA00023008"/>
    </source>
</evidence>
<evidence type="ECO:0000256" key="13">
    <source>
        <dbReference type="ARBA" id="ARBA00044502"/>
    </source>
</evidence>
<evidence type="ECO:0000256" key="1">
    <source>
        <dbReference type="ARBA" id="ARBA00001973"/>
    </source>
</evidence>
<evidence type="ECO:0000256" key="5">
    <source>
        <dbReference type="ARBA" id="ARBA00022729"/>
    </source>
</evidence>
<dbReference type="PANTHER" id="PTHR33353:SF10">
    <property type="entry name" value="ENDO-BETA-1,4-GLUCANASE D"/>
    <property type="match status" value="1"/>
</dbReference>
<feature type="domain" description="Auxiliary Activity family 9 catalytic" evidence="16">
    <location>
        <begin position="54"/>
        <end position="261"/>
    </location>
</feature>
<dbReference type="GO" id="GO:0004497">
    <property type="term" value="F:monooxygenase activity"/>
    <property type="evidence" value="ECO:0007669"/>
    <property type="project" value="UniProtKB-KW"/>
</dbReference>
<comment type="subcellular location">
    <subcellularLocation>
        <location evidence="2">Secreted</location>
    </subcellularLocation>
</comment>
<keyword evidence="8" id="KW-0186">Copper</keyword>
<dbReference type="Proteomes" id="UP000267145">
    <property type="component" value="Unassembled WGS sequence"/>
</dbReference>
<keyword evidence="7" id="KW-0560">Oxidoreductase</keyword>
<dbReference type="RefSeq" id="XP_028491377.1">
    <property type="nucleotide sequence ID" value="XM_028636433.1"/>
</dbReference>
<evidence type="ECO:0000256" key="4">
    <source>
        <dbReference type="ARBA" id="ARBA00022723"/>
    </source>
</evidence>
<comment type="similarity">
    <text evidence="13">Belongs to the polysaccharide monooxygenase AA9 family.</text>
</comment>
<dbReference type="GO" id="GO:0046872">
    <property type="term" value="F:metal ion binding"/>
    <property type="evidence" value="ECO:0007669"/>
    <property type="project" value="UniProtKB-KW"/>
</dbReference>
<dbReference type="Gene3D" id="2.70.50.70">
    <property type="match status" value="1"/>
</dbReference>
<protein>
    <recommendedName>
        <fullName evidence="15">lytic cellulose monooxygenase (C4-dehydrogenating)</fullName>
        <ecNumber evidence="15">1.14.99.56</ecNumber>
    </recommendedName>
</protein>
<keyword evidence="6" id="KW-0136">Cellulose degradation</keyword>
<evidence type="ECO:0000256" key="7">
    <source>
        <dbReference type="ARBA" id="ARBA00023002"/>
    </source>
</evidence>
<keyword evidence="12" id="KW-0624">Polysaccharide degradation</keyword>
<dbReference type="Pfam" id="PF03443">
    <property type="entry name" value="AA9"/>
    <property type="match status" value="1"/>
</dbReference>
<evidence type="ECO:0000256" key="10">
    <source>
        <dbReference type="ARBA" id="ARBA00023157"/>
    </source>
</evidence>
<evidence type="ECO:0000256" key="3">
    <source>
        <dbReference type="ARBA" id="ARBA00022525"/>
    </source>
</evidence>
<dbReference type="GeneID" id="39605908"/>
<evidence type="ECO:0000256" key="2">
    <source>
        <dbReference type="ARBA" id="ARBA00004613"/>
    </source>
</evidence>
<evidence type="ECO:0000256" key="11">
    <source>
        <dbReference type="ARBA" id="ARBA00023277"/>
    </source>
</evidence>
<evidence type="ECO:0000256" key="6">
    <source>
        <dbReference type="ARBA" id="ARBA00023001"/>
    </source>
</evidence>
<keyword evidence="10" id="KW-1015">Disulfide bond</keyword>
<dbReference type="GO" id="GO:0005576">
    <property type="term" value="C:extracellular region"/>
    <property type="evidence" value="ECO:0007669"/>
    <property type="project" value="UniProtKB-SubCell"/>
</dbReference>
<dbReference type="EMBL" id="RBVV01000150">
    <property type="protein sequence ID" value="RNJ53219.1"/>
    <property type="molecule type" value="Genomic_DNA"/>
</dbReference>
<keyword evidence="4" id="KW-0479">Metal-binding</keyword>
<evidence type="ECO:0000256" key="15">
    <source>
        <dbReference type="ARBA" id="ARBA00047174"/>
    </source>
</evidence>
<evidence type="ECO:0000256" key="9">
    <source>
        <dbReference type="ARBA" id="ARBA00023033"/>
    </source>
</evidence>
<keyword evidence="9" id="KW-0503">Monooxygenase</keyword>
<comment type="caution">
    <text evidence="17">The sequence shown here is derived from an EMBL/GenBank/DDBJ whole genome shotgun (WGS) entry which is preliminary data.</text>
</comment>
<evidence type="ECO:0000259" key="16">
    <source>
        <dbReference type="Pfam" id="PF03443"/>
    </source>
</evidence>
<reference evidence="17 18" key="1">
    <citation type="submission" date="2018-10" db="EMBL/GenBank/DDBJ databases">
        <title>Genome sequence of Verticillium nonalfalfae VnAa140.</title>
        <authorList>
            <person name="Stajich J.E."/>
            <person name="Kasson M.T."/>
        </authorList>
    </citation>
    <scope>NUCLEOTIDE SEQUENCE [LARGE SCALE GENOMIC DNA]</scope>
    <source>
        <strain evidence="17 18">VnAa140</strain>
    </source>
</reference>
<keyword evidence="11" id="KW-0119">Carbohydrate metabolism</keyword>
<sequence>MGRMSINSTFATVFCRSQNTEGKHENIIIYLKMPSFKSSILAAAVTSLVSVSAHYNFESLIVNGEVTGPYQYVRSTTNSNSPVENVASASMTCNQGGNNADIRARTATRTVQAGDELGFAVNADLGHPGPLSVYLSKAPGAAKDYVGDGDWSKIYALTTRRFDPNTGVDWAPFPASIGIKNFTFTLPAQTPPGEYLLRAEHVGLHAAQNVGGAQFYIGCAQIKVEGSGTGTPGPTVKIPGVYTGQEPGLKINLYWPPVTSYTAPGPVTWPNRCEDHTANLNGRASDGDCTPLQ</sequence>
<evidence type="ECO:0000256" key="12">
    <source>
        <dbReference type="ARBA" id="ARBA00023326"/>
    </source>
</evidence>
<dbReference type="InterPro" id="IPR049892">
    <property type="entry name" value="AA9"/>
</dbReference>
<comment type="catalytic activity">
    <reaction evidence="14">
        <text>[(1-&gt;4)-beta-D-glucosyl]n+m + reduced acceptor + O2 = 4-dehydro-beta-D-glucosyl-[(1-&gt;4)-beta-D-glucosyl]n-1 + [(1-&gt;4)-beta-D-glucosyl]m + acceptor + H2O.</text>
        <dbReference type="EC" id="1.14.99.56"/>
    </reaction>
</comment>
<name>A0A3M9XY76_9PEZI</name>
<comment type="cofactor">
    <cofactor evidence="1">
        <name>Cu(2+)</name>
        <dbReference type="ChEBI" id="CHEBI:29036"/>
    </cofactor>
</comment>
<dbReference type="GO" id="GO:0030245">
    <property type="term" value="P:cellulose catabolic process"/>
    <property type="evidence" value="ECO:0007669"/>
    <property type="project" value="UniProtKB-KW"/>
</dbReference>
<accession>A0A3M9XY76</accession>
<proteinExistence type="inferred from homology"/>
<keyword evidence="5" id="KW-0732">Signal</keyword>
<dbReference type="PANTHER" id="PTHR33353">
    <property type="entry name" value="PUTATIVE (AFU_ORTHOLOGUE AFUA_1G12560)-RELATED"/>
    <property type="match status" value="1"/>
</dbReference>
<dbReference type="STRING" id="1051616.A0A3M9XY76"/>
<gene>
    <name evidence="17" type="ORF">D7B24_002219</name>
</gene>
<dbReference type="EC" id="1.14.99.56" evidence="15"/>
<keyword evidence="3" id="KW-0964">Secreted</keyword>
<evidence type="ECO:0000313" key="17">
    <source>
        <dbReference type="EMBL" id="RNJ53219.1"/>
    </source>
</evidence>
<keyword evidence="18" id="KW-1185">Reference proteome</keyword>
<evidence type="ECO:0000313" key="18">
    <source>
        <dbReference type="Proteomes" id="UP000267145"/>
    </source>
</evidence>
<organism evidence="17 18">
    <name type="scientific">Verticillium nonalfalfae</name>
    <dbReference type="NCBI Taxonomy" id="1051616"/>
    <lineage>
        <taxon>Eukaryota</taxon>
        <taxon>Fungi</taxon>
        <taxon>Dikarya</taxon>
        <taxon>Ascomycota</taxon>
        <taxon>Pezizomycotina</taxon>
        <taxon>Sordariomycetes</taxon>
        <taxon>Hypocreomycetidae</taxon>
        <taxon>Glomerellales</taxon>
        <taxon>Plectosphaerellaceae</taxon>
        <taxon>Verticillium</taxon>
    </lineage>
</organism>
<dbReference type="InterPro" id="IPR005103">
    <property type="entry name" value="AA9_LPMO"/>
</dbReference>
<dbReference type="AlphaFoldDB" id="A0A3M9XY76"/>
<evidence type="ECO:0000256" key="14">
    <source>
        <dbReference type="ARBA" id="ARBA00045077"/>
    </source>
</evidence>
<dbReference type="CDD" id="cd21175">
    <property type="entry name" value="LPMO_AA9"/>
    <property type="match status" value="1"/>
</dbReference>